<feature type="compositionally biased region" description="Polar residues" evidence="1">
    <location>
        <begin position="62"/>
        <end position="78"/>
    </location>
</feature>
<name>A0A0V0H6G9_SOLCH</name>
<evidence type="ECO:0000256" key="1">
    <source>
        <dbReference type="SAM" id="MobiDB-lite"/>
    </source>
</evidence>
<feature type="region of interest" description="Disordered" evidence="1">
    <location>
        <begin position="62"/>
        <end position="86"/>
    </location>
</feature>
<sequence length="86" mass="8566">MWLMELQTWLQGAAHGAVNVAHGAANMAQGAAQGATQGVSNVAHGAANMAQNTAEVVKNTLGINHPSNTTTGTASAGNITEGGSRI</sequence>
<dbReference type="EMBL" id="GEDG01025081">
    <property type="protein sequence ID" value="JAP15497.1"/>
    <property type="molecule type" value="Transcribed_RNA"/>
</dbReference>
<dbReference type="AlphaFoldDB" id="A0A0V0H6G9"/>
<proteinExistence type="predicted"/>
<accession>A0A0V0H6G9</accession>
<reference evidence="2" key="1">
    <citation type="submission" date="2015-12" db="EMBL/GenBank/DDBJ databases">
        <title>Gene expression during late stages of embryo sac development: a critical building block for successful pollen-pistil interactions.</title>
        <authorList>
            <person name="Liu Y."/>
            <person name="Joly V."/>
            <person name="Sabar M."/>
            <person name="Matton D.P."/>
        </authorList>
    </citation>
    <scope>NUCLEOTIDE SEQUENCE</scope>
</reference>
<protein>
    <submittedName>
        <fullName evidence="2">Putative ovule protein</fullName>
    </submittedName>
</protein>
<organism evidence="2">
    <name type="scientific">Solanum chacoense</name>
    <name type="common">Chaco potato</name>
    <dbReference type="NCBI Taxonomy" id="4108"/>
    <lineage>
        <taxon>Eukaryota</taxon>
        <taxon>Viridiplantae</taxon>
        <taxon>Streptophyta</taxon>
        <taxon>Embryophyta</taxon>
        <taxon>Tracheophyta</taxon>
        <taxon>Spermatophyta</taxon>
        <taxon>Magnoliopsida</taxon>
        <taxon>eudicotyledons</taxon>
        <taxon>Gunneridae</taxon>
        <taxon>Pentapetalae</taxon>
        <taxon>asterids</taxon>
        <taxon>lamiids</taxon>
        <taxon>Solanales</taxon>
        <taxon>Solanaceae</taxon>
        <taxon>Solanoideae</taxon>
        <taxon>Solaneae</taxon>
        <taxon>Solanum</taxon>
    </lineage>
</organism>
<evidence type="ECO:0000313" key="2">
    <source>
        <dbReference type="EMBL" id="JAP15497.1"/>
    </source>
</evidence>